<dbReference type="OrthoDB" id="10259236at2759"/>
<keyword evidence="2" id="KW-0812">Transmembrane</keyword>
<sequence length="122" mass="13698">MIRNNMHALMMLSATALIVLSLPVAYTMLRMKKPKARPQTQYSSSQFVFSAGAIPFVLDNGVPKKVVLVHNWKKDEWLLAKGRKDQGEELSATATREVLEETGYPCRLLSVPRLPHVPPLLD</sequence>
<name>A0A1C7MNH5_GRIFR</name>
<dbReference type="InterPro" id="IPR051325">
    <property type="entry name" value="Nudix_hydrolase_domain"/>
</dbReference>
<dbReference type="PROSITE" id="PS00893">
    <property type="entry name" value="NUDIX_BOX"/>
    <property type="match status" value="1"/>
</dbReference>
<dbReference type="PANTHER" id="PTHR21340">
    <property type="entry name" value="DIADENOSINE 5,5-P1,P4-TETRAPHOSPHATE PYROPHOSPHOHYDROLASE MUTT"/>
    <property type="match status" value="1"/>
</dbReference>
<reference evidence="4 5" key="1">
    <citation type="submission" date="2016-03" db="EMBL/GenBank/DDBJ databases">
        <title>Whole genome sequencing of Grifola frondosa 9006-11.</title>
        <authorList>
            <person name="Min B."/>
            <person name="Park H."/>
            <person name="Kim J.-G."/>
            <person name="Cho H."/>
            <person name="Oh Y.-L."/>
            <person name="Kong W.-S."/>
            <person name="Choi I.-G."/>
        </authorList>
    </citation>
    <scope>NUCLEOTIDE SEQUENCE [LARGE SCALE GENOMIC DNA]</scope>
    <source>
        <strain evidence="4 5">9006-11</strain>
    </source>
</reference>
<dbReference type="Proteomes" id="UP000092993">
    <property type="component" value="Unassembled WGS sequence"/>
</dbReference>
<evidence type="ECO:0000313" key="5">
    <source>
        <dbReference type="Proteomes" id="UP000092993"/>
    </source>
</evidence>
<dbReference type="PANTHER" id="PTHR21340:SF0">
    <property type="entry name" value="BIS(5'-NUCLEOSYL)-TETRAPHOSPHATASE [ASYMMETRICAL]"/>
    <property type="match status" value="1"/>
</dbReference>
<dbReference type="InterPro" id="IPR000086">
    <property type="entry name" value="NUDIX_hydrolase_dom"/>
</dbReference>
<evidence type="ECO:0000313" key="4">
    <source>
        <dbReference type="EMBL" id="OBZ78423.1"/>
    </source>
</evidence>
<dbReference type="SUPFAM" id="SSF55811">
    <property type="entry name" value="Nudix"/>
    <property type="match status" value="1"/>
</dbReference>
<feature type="transmembrane region" description="Helical" evidence="2">
    <location>
        <begin position="6"/>
        <end position="29"/>
    </location>
</feature>
<evidence type="ECO:0000256" key="2">
    <source>
        <dbReference type="SAM" id="Phobius"/>
    </source>
</evidence>
<gene>
    <name evidence="4" type="ORF">A0H81_02168</name>
</gene>
<dbReference type="Pfam" id="PF00293">
    <property type="entry name" value="NUDIX"/>
    <property type="match status" value="1"/>
</dbReference>
<evidence type="ECO:0000256" key="1">
    <source>
        <dbReference type="ARBA" id="ARBA00022801"/>
    </source>
</evidence>
<keyword evidence="5" id="KW-1185">Reference proteome</keyword>
<dbReference type="EMBL" id="LUGG01000002">
    <property type="protein sequence ID" value="OBZ78423.1"/>
    <property type="molecule type" value="Genomic_DNA"/>
</dbReference>
<dbReference type="AlphaFoldDB" id="A0A1C7MNH5"/>
<organism evidence="4 5">
    <name type="scientific">Grifola frondosa</name>
    <name type="common">Maitake</name>
    <name type="synonym">Polyporus frondosus</name>
    <dbReference type="NCBI Taxonomy" id="5627"/>
    <lineage>
        <taxon>Eukaryota</taxon>
        <taxon>Fungi</taxon>
        <taxon>Dikarya</taxon>
        <taxon>Basidiomycota</taxon>
        <taxon>Agaricomycotina</taxon>
        <taxon>Agaricomycetes</taxon>
        <taxon>Polyporales</taxon>
        <taxon>Grifolaceae</taxon>
        <taxon>Grifola</taxon>
    </lineage>
</organism>
<accession>A0A1C7MNH5</accession>
<keyword evidence="2" id="KW-1133">Transmembrane helix</keyword>
<comment type="caution">
    <text evidence="4">The sequence shown here is derived from an EMBL/GenBank/DDBJ whole genome shotgun (WGS) entry which is preliminary data.</text>
</comment>
<dbReference type="Gene3D" id="3.90.79.10">
    <property type="entry name" value="Nucleoside Triphosphate Pyrophosphohydrolase"/>
    <property type="match status" value="1"/>
</dbReference>
<protein>
    <recommendedName>
        <fullName evidence="3">Nudix hydrolase domain-containing protein</fullName>
    </recommendedName>
</protein>
<dbReference type="GO" id="GO:0006167">
    <property type="term" value="P:AMP biosynthetic process"/>
    <property type="evidence" value="ECO:0007669"/>
    <property type="project" value="TreeGrafter"/>
</dbReference>
<keyword evidence="2" id="KW-0472">Membrane</keyword>
<keyword evidence="1" id="KW-0378">Hydrolase</keyword>
<dbReference type="InterPro" id="IPR015797">
    <property type="entry name" value="NUDIX_hydrolase-like_dom_sf"/>
</dbReference>
<evidence type="ECO:0000259" key="3">
    <source>
        <dbReference type="Pfam" id="PF00293"/>
    </source>
</evidence>
<feature type="domain" description="Nudix hydrolase" evidence="3">
    <location>
        <begin position="57"/>
        <end position="110"/>
    </location>
</feature>
<dbReference type="GO" id="GO:0006754">
    <property type="term" value="P:ATP biosynthetic process"/>
    <property type="evidence" value="ECO:0007669"/>
    <property type="project" value="TreeGrafter"/>
</dbReference>
<proteinExistence type="predicted"/>
<dbReference type="InterPro" id="IPR020084">
    <property type="entry name" value="NUDIX_hydrolase_CS"/>
</dbReference>
<dbReference type="GO" id="GO:0004081">
    <property type="term" value="F:bis(5'-nucleosyl)-tetraphosphatase (asymmetrical) activity"/>
    <property type="evidence" value="ECO:0007669"/>
    <property type="project" value="TreeGrafter"/>
</dbReference>